<dbReference type="InterPro" id="IPR036909">
    <property type="entry name" value="Cyt_c-like_dom_sf"/>
</dbReference>
<feature type="signal peptide" evidence="7">
    <location>
        <begin position="1"/>
        <end position="21"/>
    </location>
</feature>
<dbReference type="PANTHER" id="PTHR37823">
    <property type="entry name" value="CYTOCHROME C-553-LIKE"/>
    <property type="match status" value="1"/>
</dbReference>
<feature type="chain" id="PRO_5046957159" evidence="7">
    <location>
        <begin position="22"/>
        <end position="106"/>
    </location>
</feature>
<dbReference type="SUPFAM" id="SSF46626">
    <property type="entry name" value="Cytochrome c"/>
    <property type="match status" value="1"/>
</dbReference>
<comment type="caution">
    <text evidence="9">The sequence shown here is derived from an EMBL/GenBank/DDBJ whole genome shotgun (WGS) entry which is preliminary data.</text>
</comment>
<evidence type="ECO:0000256" key="6">
    <source>
        <dbReference type="PROSITE-ProRule" id="PRU00433"/>
    </source>
</evidence>
<name>A0ABY1QP29_9BURK</name>
<organism evidence="9 10">
    <name type="scientific">Noviherbaspirillum suwonense</name>
    <dbReference type="NCBI Taxonomy" id="1224511"/>
    <lineage>
        <taxon>Bacteria</taxon>
        <taxon>Pseudomonadati</taxon>
        <taxon>Pseudomonadota</taxon>
        <taxon>Betaproteobacteria</taxon>
        <taxon>Burkholderiales</taxon>
        <taxon>Oxalobacteraceae</taxon>
        <taxon>Noviherbaspirillum</taxon>
    </lineage>
</organism>
<evidence type="ECO:0000256" key="4">
    <source>
        <dbReference type="ARBA" id="ARBA00022982"/>
    </source>
</evidence>
<sequence length="106" mass="10727">MNGRRLLLAAVLGGAMGGAAAQGSVEDGKLLFTKGAVPACAVCHTLAHAGATGEIGPVLDELKPNAARVEKAIRNGIGQMPAYTTLTDAQIRQLANYVAQVTGATN</sequence>
<evidence type="ECO:0000259" key="8">
    <source>
        <dbReference type="PROSITE" id="PS51007"/>
    </source>
</evidence>
<gene>
    <name evidence="9" type="ORF">SAMN06295970_12523</name>
</gene>
<feature type="domain" description="Cytochrome c" evidence="8">
    <location>
        <begin position="23"/>
        <end position="102"/>
    </location>
</feature>
<keyword evidence="1" id="KW-0813">Transport</keyword>
<keyword evidence="3 6" id="KW-0479">Metal-binding</keyword>
<dbReference type="InterPro" id="IPR051811">
    <property type="entry name" value="Cytochrome_c550/c551-like"/>
</dbReference>
<keyword evidence="4" id="KW-0249">Electron transport</keyword>
<keyword evidence="7" id="KW-0732">Signal</keyword>
<protein>
    <submittedName>
        <fullName evidence="9">Cytochrome c553</fullName>
    </submittedName>
</protein>
<evidence type="ECO:0000256" key="1">
    <source>
        <dbReference type="ARBA" id="ARBA00022448"/>
    </source>
</evidence>
<accession>A0ABY1QP29</accession>
<dbReference type="PROSITE" id="PS51007">
    <property type="entry name" value="CYTC"/>
    <property type="match status" value="1"/>
</dbReference>
<proteinExistence type="predicted"/>
<evidence type="ECO:0000256" key="3">
    <source>
        <dbReference type="ARBA" id="ARBA00022723"/>
    </source>
</evidence>
<dbReference type="Gene3D" id="1.10.760.10">
    <property type="entry name" value="Cytochrome c-like domain"/>
    <property type="match status" value="1"/>
</dbReference>
<dbReference type="Pfam" id="PF13442">
    <property type="entry name" value="Cytochrome_CBB3"/>
    <property type="match status" value="1"/>
</dbReference>
<keyword evidence="10" id="KW-1185">Reference proteome</keyword>
<evidence type="ECO:0000256" key="2">
    <source>
        <dbReference type="ARBA" id="ARBA00022617"/>
    </source>
</evidence>
<evidence type="ECO:0000256" key="5">
    <source>
        <dbReference type="ARBA" id="ARBA00023004"/>
    </source>
</evidence>
<keyword evidence="5 6" id="KW-0408">Iron</keyword>
<dbReference type="Proteomes" id="UP001158049">
    <property type="component" value="Unassembled WGS sequence"/>
</dbReference>
<dbReference type="InterPro" id="IPR009056">
    <property type="entry name" value="Cyt_c-like_dom"/>
</dbReference>
<reference evidence="9 10" key="1">
    <citation type="submission" date="2017-05" db="EMBL/GenBank/DDBJ databases">
        <authorList>
            <person name="Varghese N."/>
            <person name="Submissions S."/>
        </authorList>
    </citation>
    <scope>NUCLEOTIDE SEQUENCE [LARGE SCALE GENOMIC DNA]</scope>
    <source>
        <strain evidence="9 10">DSM 26001</strain>
    </source>
</reference>
<keyword evidence="2 6" id="KW-0349">Heme</keyword>
<evidence type="ECO:0000256" key="7">
    <source>
        <dbReference type="SAM" id="SignalP"/>
    </source>
</evidence>
<evidence type="ECO:0000313" key="10">
    <source>
        <dbReference type="Proteomes" id="UP001158049"/>
    </source>
</evidence>
<dbReference type="EMBL" id="FXUL01000025">
    <property type="protein sequence ID" value="SMP76819.1"/>
    <property type="molecule type" value="Genomic_DNA"/>
</dbReference>
<dbReference type="RefSeq" id="WP_283444825.1">
    <property type="nucleotide sequence ID" value="NZ_FXUL01000025.1"/>
</dbReference>
<evidence type="ECO:0000313" key="9">
    <source>
        <dbReference type="EMBL" id="SMP76819.1"/>
    </source>
</evidence>